<dbReference type="InterPro" id="IPR023393">
    <property type="entry name" value="START-like_dom_sf"/>
</dbReference>
<dbReference type="PROSITE" id="PS50848">
    <property type="entry name" value="START"/>
    <property type="match status" value="1"/>
</dbReference>
<keyword evidence="2" id="KW-0445">Lipid transport</keyword>
<name>A0ABM5FUG2_9SAUR</name>
<evidence type="ECO:0000256" key="1">
    <source>
        <dbReference type="ARBA" id="ARBA00022448"/>
    </source>
</evidence>
<dbReference type="RefSeq" id="XP_072849024.1">
    <property type="nucleotide sequence ID" value="XM_072992923.1"/>
</dbReference>
<organism evidence="6 7">
    <name type="scientific">Pogona vitticeps</name>
    <name type="common">central bearded dragon</name>
    <dbReference type="NCBI Taxonomy" id="103695"/>
    <lineage>
        <taxon>Eukaryota</taxon>
        <taxon>Metazoa</taxon>
        <taxon>Chordata</taxon>
        <taxon>Craniata</taxon>
        <taxon>Vertebrata</taxon>
        <taxon>Euteleostomi</taxon>
        <taxon>Lepidosauria</taxon>
        <taxon>Squamata</taxon>
        <taxon>Bifurcata</taxon>
        <taxon>Unidentata</taxon>
        <taxon>Episquamata</taxon>
        <taxon>Toxicofera</taxon>
        <taxon>Iguania</taxon>
        <taxon>Acrodonta</taxon>
        <taxon>Agamidae</taxon>
        <taxon>Amphibolurinae</taxon>
        <taxon>Pogona</taxon>
    </lineage>
</organism>
<keyword evidence="3" id="KW-0446">Lipid-binding</keyword>
<reference evidence="6" key="1">
    <citation type="submission" date="2025-05" db="UniProtKB">
        <authorList>
            <consortium name="RefSeq"/>
        </authorList>
    </citation>
    <scope>NUCLEOTIDE SEQUENCE [LARGE SCALE GENOMIC DNA]</scope>
</reference>
<dbReference type="PANTHER" id="PTHR46374">
    <property type="entry name" value="PROTEIN CBG07384"/>
    <property type="match status" value="1"/>
</dbReference>
<dbReference type="InterPro" id="IPR002913">
    <property type="entry name" value="START_lipid-bd_dom"/>
</dbReference>
<keyword evidence="6" id="KW-1185">Reference proteome</keyword>
<dbReference type="Pfam" id="PF01852">
    <property type="entry name" value="START"/>
    <property type="match status" value="1"/>
</dbReference>
<dbReference type="InterPro" id="IPR043556">
    <property type="entry name" value="StARD5/6"/>
</dbReference>
<comment type="function">
    <text evidence="4">May be involved in the intracellular transport of sterols or other lipids. May bind cholesterol or other sterols.</text>
</comment>
<evidence type="ECO:0000256" key="4">
    <source>
        <dbReference type="ARBA" id="ARBA00024750"/>
    </source>
</evidence>
<evidence type="ECO:0000313" key="7">
    <source>
        <dbReference type="RefSeq" id="XP_072849024.1"/>
    </source>
</evidence>
<evidence type="ECO:0000259" key="5">
    <source>
        <dbReference type="PROSITE" id="PS50848"/>
    </source>
</evidence>
<protein>
    <submittedName>
        <fullName evidence="7">StAR-related lipid transfer protein 6</fullName>
    </submittedName>
</protein>
<keyword evidence="1" id="KW-0813">Transport</keyword>
<dbReference type="Proteomes" id="UP001652642">
    <property type="component" value="Chromosome 2"/>
</dbReference>
<sequence length="221" mass="24939">MDEVCETKFVDYKETADEVCEKVLSYIREDTSGWKVVKRTKHISVLAKPSGDFCGTLYRAEARIEVPAEKLFPFMYLPEYREKWDKAVQSYRLVETIDQDTFIFHSITHSYGFGMVSPRDFVYLLHVRKYEGDLMTTNSVSVDHPDCPQSSIYVRGSSFPSGYACCPHPENPGHSKLVAIVQVDLGGRLMPSLIESVMPTTLLNLVTDCKAGIKALKGKLP</sequence>
<dbReference type="SUPFAM" id="SSF55961">
    <property type="entry name" value="Bet v1-like"/>
    <property type="match status" value="1"/>
</dbReference>
<gene>
    <name evidence="7" type="primary">STARD6</name>
</gene>
<dbReference type="Gene3D" id="3.30.530.20">
    <property type="match status" value="1"/>
</dbReference>
<evidence type="ECO:0000256" key="2">
    <source>
        <dbReference type="ARBA" id="ARBA00023055"/>
    </source>
</evidence>
<dbReference type="PANTHER" id="PTHR46374:SF2">
    <property type="entry name" value="STAR-RELATED LIPID TRANSFER PROTEIN 6"/>
    <property type="match status" value="1"/>
</dbReference>
<dbReference type="SMART" id="SM00234">
    <property type="entry name" value="START"/>
    <property type="match status" value="1"/>
</dbReference>
<evidence type="ECO:0000313" key="6">
    <source>
        <dbReference type="Proteomes" id="UP001652642"/>
    </source>
</evidence>
<dbReference type="GeneID" id="110070891"/>
<feature type="domain" description="START" evidence="5">
    <location>
        <begin position="5"/>
        <end position="202"/>
    </location>
</feature>
<reference evidence="7" key="2">
    <citation type="submission" date="2025-08" db="UniProtKB">
        <authorList>
            <consortium name="RefSeq"/>
        </authorList>
    </citation>
    <scope>IDENTIFICATION</scope>
</reference>
<evidence type="ECO:0000256" key="3">
    <source>
        <dbReference type="ARBA" id="ARBA00023121"/>
    </source>
</evidence>
<accession>A0ABM5FUG2</accession>
<proteinExistence type="predicted"/>